<keyword evidence="3" id="KW-0687">Ribonucleoprotein</keyword>
<dbReference type="FunFam" id="3.90.1180.10:FF:000005">
    <property type="entry name" value="39S ribosomal protein L13, mitochondrial"/>
    <property type="match status" value="1"/>
</dbReference>
<evidence type="ECO:0008006" key="6">
    <source>
        <dbReference type="Google" id="ProtNLM"/>
    </source>
</evidence>
<proteinExistence type="inferred from homology"/>
<dbReference type="EMBL" id="LR900064">
    <property type="protein sequence ID" value="CAD7244033.1"/>
    <property type="molecule type" value="Genomic_DNA"/>
</dbReference>
<organism evidence="4">
    <name type="scientific">Darwinula stevensoni</name>
    <dbReference type="NCBI Taxonomy" id="69355"/>
    <lineage>
        <taxon>Eukaryota</taxon>
        <taxon>Metazoa</taxon>
        <taxon>Ecdysozoa</taxon>
        <taxon>Arthropoda</taxon>
        <taxon>Crustacea</taxon>
        <taxon>Oligostraca</taxon>
        <taxon>Ostracoda</taxon>
        <taxon>Podocopa</taxon>
        <taxon>Podocopida</taxon>
        <taxon>Darwinulocopina</taxon>
        <taxon>Darwinuloidea</taxon>
        <taxon>Darwinulidae</taxon>
        <taxon>Darwinula</taxon>
    </lineage>
</organism>
<sequence>MSLWYKPPKIFVKSPTKRVQQWAVFSRLWWLYDAKWQNPFYSAMKIQKYLLGSHKPIHHPLSDCGDHVVIINTKEIAMPAEEWRYRVYFHHTGYPGGASWTPAYELHEKDPTMVMYKAVYRAVGNNLLRPEVMPRLHLFHDDVISEEILKNVTAQIRQLRPVPKRLEEYSEEEQEQFPKLFDWPKEYVIQ</sequence>
<accession>A0A7R8X4S5</accession>
<dbReference type="PANTHER" id="PTHR11545:SF2">
    <property type="entry name" value="LARGE RIBOSOMAL SUBUNIT PROTEIN UL13M"/>
    <property type="match status" value="1"/>
</dbReference>
<keyword evidence="2" id="KW-0689">Ribosomal protein</keyword>
<dbReference type="Proteomes" id="UP000677054">
    <property type="component" value="Unassembled WGS sequence"/>
</dbReference>
<evidence type="ECO:0000256" key="2">
    <source>
        <dbReference type="ARBA" id="ARBA00022980"/>
    </source>
</evidence>
<dbReference type="GO" id="GO:0003735">
    <property type="term" value="F:structural constituent of ribosome"/>
    <property type="evidence" value="ECO:0007669"/>
    <property type="project" value="InterPro"/>
</dbReference>
<dbReference type="EMBL" id="CAJPEV010000547">
    <property type="protein sequence ID" value="CAG0886352.1"/>
    <property type="molecule type" value="Genomic_DNA"/>
</dbReference>
<name>A0A7R8X4S5_9CRUS</name>
<dbReference type="InterPro" id="IPR005823">
    <property type="entry name" value="Ribosomal_uL13_bac-type"/>
</dbReference>
<dbReference type="AlphaFoldDB" id="A0A7R8X4S5"/>
<protein>
    <recommendedName>
        <fullName evidence="6">Ribosomal protein L13</fullName>
    </recommendedName>
</protein>
<comment type="similarity">
    <text evidence="1">Belongs to the universal ribosomal protein uL13 family.</text>
</comment>
<dbReference type="OrthoDB" id="274622at2759"/>
<gene>
    <name evidence="4" type="ORF">DSTB1V02_LOCUS3937</name>
</gene>
<dbReference type="SUPFAM" id="SSF52161">
    <property type="entry name" value="Ribosomal protein L13"/>
    <property type="match status" value="1"/>
</dbReference>
<dbReference type="PIRSF" id="PIRSF002181">
    <property type="entry name" value="Ribosomal_L13"/>
    <property type="match status" value="1"/>
</dbReference>
<reference evidence="4" key="1">
    <citation type="submission" date="2020-11" db="EMBL/GenBank/DDBJ databases">
        <authorList>
            <person name="Tran Van P."/>
        </authorList>
    </citation>
    <scope>NUCLEOTIDE SEQUENCE</scope>
</reference>
<evidence type="ECO:0000256" key="3">
    <source>
        <dbReference type="ARBA" id="ARBA00023274"/>
    </source>
</evidence>
<dbReference type="GO" id="GO:0005762">
    <property type="term" value="C:mitochondrial large ribosomal subunit"/>
    <property type="evidence" value="ECO:0007669"/>
    <property type="project" value="TreeGrafter"/>
</dbReference>
<keyword evidence="5" id="KW-1185">Reference proteome</keyword>
<dbReference type="GO" id="GO:0017148">
    <property type="term" value="P:negative regulation of translation"/>
    <property type="evidence" value="ECO:0007669"/>
    <property type="project" value="TreeGrafter"/>
</dbReference>
<dbReference type="GO" id="GO:0006412">
    <property type="term" value="P:translation"/>
    <property type="evidence" value="ECO:0007669"/>
    <property type="project" value="InterPro"/>
</dbReference>
<evidence type="ECO:0000256" key="1">
    <source>
        <dbReference type="ARBA" id="ARBA00006227"/>
    </source>
</evidence>
<dbReference type="GO" id="GO:0003729">
    <property type="term" value="F:mRNA binding"/>
    <property type="evidence" value="ECO:0007669"/>
    <property type="project" value="TreeGrafter"/>
</dbReference>
<dbReference type="Pfam" id="PF00572">
    <property type="entry name" value="Ribosomal_L13"/>
    <property type="match status" value="1"/>
</dbReference>
<dbReference type="Gene3D" id="3.90.1180.10">
    <property type="entry name" value="Ribosomal protein L13"/>
    <property type="match status" value="1"/>
</dbReference>
<evidence type="ECO:0000313" key="4">
    <source>
        <dbReference type="EMBL" id="CAD7244033.1"/>
    </source>
</evidence>
<dbReference type="HAMAP" id="MF_01366">
    <property type="entry name" value="Ribosomal_uL13"/>
    <property type="match status" value="1"/>
</dbReference>
<dbReference type="InterPro" id="IPR036899">
    <property type="entry name" value="Ribosomal_uL13_sf"/>
</dbReference>
<dbReference type="PANTHER" id="PTHR11545">
    <property type="entry name" value="RIBOSOMAL PROTEIN L13"/>
    <property type="match status" value="1"/>
</dbReference>
<dbReference type="CDD" id="cd00392">
    <property type="entry name" value="Ribosomal_L13"/>
    <property type="match status" value="1"/>
</dbReference>
<evidence type="ECO:0000313" key="5">
    <source>
        <dbReference type="Proteomes" id="UP000677054"/>
    </source>
</evidence>
<dbReference type="InterPro" id="IPR005822">
    <property type="entry name" value="Ribosomal_uL13"/>
</dbReference>